<dbReference type="InterPro" id="IPR002716">
    <property type="entry name" value="PIN_dom"/>
</dbReference>
<keyword evidence="3" id="KW-1185">Reference proteome</keyword>
<evidence type="ECO:0000313" key="2">
    <source>
        <dbReference type="EMBL" id="MFC4700999.1"/>
    </source>
</evidence>
<protein>
    <submittedName>
        <fullName evidence="2">Type II toxin-antitoxin system VapC family toxin</fullName>
    </submittedName>
</protein>
<name>A0ABV9LXS3_9ALTE</name>
<dbReference type="InterPro" id="IPR029060">
    <property type="entry name" value="PIN-like_dom_sf"/>
</dbReference>
<proteinExistence type="predicted"/>
<gene>
    <name evidence="2" type="ORF">ACFO4O_12570</name>
</gene>
<feature type="domain" description="PIN" evidence="1">
    <location>
        <begin position="2"/>
        <end position="114"/>
    </location>
</feature>
<evidence type="ECO:0000259" key="1">
    <source>
        <dbReference type="Pfam" id="PF01850"/>
    </source>
</evidence>
<dbReference type="SUPFAM" id="SSF88723">
    <property type="entry name" value="PIN domain-like"/>
    <property type="match status" value="1"/>
</dbReference>
<sequence length="122" mass="13718">MVLVDTSVWVDHFKCSNVKLIELLNADNVCCHPFVIAELACGTPPEPRKKTLSDLSVLRVATIATMDEVLTFIEQKQLYGRACGYIDIALLTSTLLSEETTLWTLDKRLAELAEELNINYMK</sequence>
<dbReference type="Gene3D" id="3.40.50.1010">
    <property type="entry name" value="5'-nuclease"/>
    <property type="match status" value="1"/>
</dbReference>
<reference evidence="3" key="1">
    <citation type="journal article" date="2019" name="Int. J. Syst. Evol. Microbiol.">
        <title>The Global Catalogue of Microorganisms (GCM) 10K type strain sequencing project: providing services to taxonomists for standard genome sequencing and annotation.</title>
        <authorList>
            <consortium name="The Broad Institute Genomics Platform"/>
            <consortium name="The Broad Institute Genome Sequencing Center for Infectious Disease"/>
            <person name="Wu L."/>
            <person name="Ma J."/>
        </authorList>
    </citation>
    <scope>NUCLEOTIDE SEQUENCE [LARGE SCALE GENOMIC DNA]</scope>
    <source>
        <strain evidence="3">KACC 12507</strain>
    </source>
</reference>
<dbReference type="Proteomes" id="UP001595897">
    <property type="component" value="Unassembled WGS sequence"/>
</dbReference>
<dbReference type="EMBL" id="JBHSGU010000005">
    <property type="protein sequence ID" value="MFC4700999.1"/>
    <property type="molecule type" value="Genomic_DNA"/>
</dbReference>
<dbReference type="RefSeq" id="WP_382409050.1">
    <property type="nucleotide sequence ID" value="NZ_JBHSGU010000005.1"/>
</dbReference>
<organism evidence="2 3">
    <name type="scientific">Glaciecola siphonariae</name>
    <dbReference type="NCBI Taxonomy" id="521012"/>
    <lineage>
        <taxon>Bacteria</taxon>
        <taxon>Pseudomonadati</taxon>
        <taxon>Pseudomonadota</taxon>
        <taxon>Gammaproteobacteria</taxon>
        <taxon>Alteromonadales</taxon>
        <taxon>Alteromonadaceae</taxon>
        <taxon>Glaciecola</taxon>
    </lineage>
</organism>
<dbReference type="Pfam" id="PF01850">
    <property type="entry name" value="PIN"/>
    <property type="match status" value="1"/>
</dbReference>
<comment type="caution">
    <text evidence="2">The sequence shown here is derived from an EMBL/GenBank/DDBJ whole genome shotgun (WGS) entry which is preliminary data.</text>
</comment>
<accession>A0ABV9LXS3</accession>
<evidence type="ECO:0000313" key="3">
    <source>
        <dbReference type="Proteomes" id="UP001595897"/>
    </source>
</evidence>